<evidence type="ECO:0000313" key="9">
    <source>
        <dbReference type="Proteomes" id="UP000282741"/>
    </source>
</evidence>
<dbReference type="InterPro" id="IPR023405">
    <property type="entry name" value="Topo_IA_core_domain"/>
</dbReference>
<dbReference type="Pfam" id="PF01131">
    <property type="entry name" value="Topoisom_bac"/>
    <property type="match status" value="1"/>
</dbReference>
<dbReference type="EMBL" id="CP024172">
    <property type="protein sequence ID" value="AZW16275.1"/>
    <property type="molecule type" value="Genomic_DNA"/>
</dbReference>
<dbReference type="InterPro" id="IPR027417">
    <property type="entry name" value="P-loop_NTPase"/>
</dbReference>
<dbReference type="Gene3D" id="3.40.50.300">
    <property type="entry name" value="P-loop containing nucleotide triphosphate hydrolases"/>
    <property type="match status" value="2"/>
</dbReference>
<dbReference type="AlphaFoldDB" id="A0AAN1RV55"/>
<dbReference type="InterPro" id="IPR025955">
    <property type="entry name" value="TraC/Conjuga_ATPase"/>
</dbReference>
<dbReference type="InterPro" id="IPR013825">
    <property type="entry name" value="Topo_IA_cen_sub2"/>
</dbReference>
<evidence type="ECO:0000256" key="2">
    <source>
        <dbReference type="ARBA" id="ARBA00030003"/>
    </source>
</evidence>
<name>A0AAN1RV55_9BORD</name>
<dbReference type="InterPro" id="IPR003601">
    <property type="entry name" value="Topo_IA_2"/>
</dbReference>
<dbReference type="GO" id="GO:0043597">
    <property type="term" value="C:cytoplasmic replication fork"/>
    <property type="evidence" value="ECO:0007669"/>
    <property type="project" value="TreeGrafter"/>
</dbReference>
<feature type="domain" description="Topo IA-type catalytic" evidence="7">
    <location>
        <begin position="149"/>
        <end position="290"/>
    </location>
</feature>
<dbReference type="SUPFAM" id="SSF56712">
    <property type="entry name" value="Prokaryotic type I DNA topoisomerase"/>
    <property type="match status" value="1"/>
</dbReference>
<dbReference type="Pfam" id="PF11130">
    <property type="entry name" value="TraC_F_IV"/>
    <property type="match status" value="1"/>
</dbReference>
<dbReference type="NCBIfam" id="TIGR03744">
    <property type="entry name" value="traC_PFL_4706"/>
    <property type="match status" value="1"/>
</dbReference>
<dbReference type="GO" id="GO:0006265">
    <property type="term" value="P:DNA topological change"/>
    <property type="evidence" value="ECO:0007669"/>
    <property type="project" value="InterPro"/>
</dbReference>
<dbReference type="InterPro" id="IPR022303">
    <property type="entry name" value="Conjug_Trfer_ATPase"/>
</dbReference>
<evidence type="ECO:0000256" key="5">
    <source>
        <dbReference type="ARBA" id="ARBA00032877"/>
    </source>
</evidence>
<dbReference type="GO" id="GO:0003677">
    <property type="term" value="F:DNA binding"/>
    <property type="evidence" value="ECO:0007669"/>
    <property type="project" value="InterPro"/>
</dbReference>
<dbReference type="Pfam" id="PF01751">
    <property type="entry name" value="Toprim"/>
    <property type="match status" value="1"/>
</dbReference>
<dbReference type="InterPro" id="IPR013826">
    <property type="entry name" value="Topo_IA_cen_sub3"/>
</dbReference>
<gene>
    <name evidence="8" type="ORF">CS347_05535</name>
</gene>
<evidence type="ECO:0000313" key="8">
    <source>
        <dbReference type="EMBL" id="AZW16275.1"/>
    </source>
</evidence>
<dbReference type="InterPro" id="IPR013824">
    <property type="entry name" value="Topo_IA_cen_sub1"/>
</dbReference>
<dbReference type="GO" id="GO:0006310">
    <property type="term" value="P:DNA recombination"/>
    <property type="evidence" value="ECO:0007669"/>
    <property type="project" value="TreeGrafter"/>
</dbReference>
<dbReference type="PANTHER" id="PTHR11390:SF21">
    <property type="entry name" value="DNA TOPOISOMERASE 3-ALPHA"/>
    <property type="match status" value="1"/>
</dbReference>
<organism evidence="8 9">
    <name type="scientific">Bordetella hinzii</name>
    <dbReference type="NCBI Taxonomy" id="103855"/>
    <lineage>
        <taxon>Bacteria</taxon>
        <taxon>Pseudomonadati</taxon>
        <taxon>Pseudomonadota</taxon>
        <taxon>Betaproteobacteria</taxon>
        <taxon>Burkholderiales</taxon>
        <taxon>Alcaligenaceae</taxon>
        <taxon>Bordetella</taxon>
    </lineage>
</organism>
<accession>A0AAN1RV55</accession>
<evidence type="ECO:0000256" key="1">
    <source>
        <dbReference type="ARBA" id="ARBA00023235"/>
    </source>
</evidence>
<evidence type="ECO:0000259" key="7">
    <source>
        <dbReference type="PROSITE" id="PS52039"/>
    </source>
</evidence>
<dbReference type="InterPro" id="IPR034144">
    <property type="entry name" value="TOPRIM_TopoIII"/>
</dbReference>
<dbReference type="Gene3D" id="3.40.50.140">
    <property type="match status" value="1"/>
</dbReference>
<feature type="domain" description="Toprim" evidence="6">
    <location>
        <begin position="1"/>
        <end position="132"/>
    </location>
</feature>
<keyword evidence="1" id="KW-0413">Isomerase</keyword>
<dbReference type="SUPFAM" id="SSF52540">
    <property type="entry name" value="P-loop containing nucleoside triphosphate hydrolases"/>
    <property type="match status" value="1"/>
</dbReference>
<dbReference type="GO" id="GO:0006281">
    <property type="term" value="P:DNA repair"/>
    <property type="evidence" value="ECO:0007669"/>
    <property type="project" value="TreeGrafter"/>
</dbReference>
<dbReference type="PROSITE" id="PS52039">
    <property type="entry name" value="TOPO_IA_2"/>
    <property type="match status" value="1"/>
</dbReference>
<dbReference type="InterPro" id="IPR013497">
    <property type="entry name" value="Topo_IA_cen"/>
</dbReference>
<dbReference type="PANTHER" id="PTHR11390">
    <property type="entry name" value="PROKARYOTIC DNA TOPOISOMERASE"/>
    <property type="match status" value="1"/>
</dbReference>
<dbReference type="CDD" id="cd03362">
    <property type="entry name" value="TOPRIM_TopoIA_TopoIII"/>
    <property type="match status" value="1"/>
</dbReference>
<dbReference type="Gene3D" id="1.10.290.10">
    <property type="entry name" value="Topoisomerase I, domain 4"/>
    <property type="match status" value="1"/>
</dbReference>
<evidence type="ECO:0000256" key="3">
    <source>
        <dbReference type="ARBA" id="ARBA00031985"/>
    </source>
</evidence>
<dbReference type="Gene3D" id="1.10.460.10">
    <property type="entry name" value="Topoisomerase I, domain 2"/>
    <property type="match status" value="1"/>
</dbReference>
<dbReference type="Gene3D" id="2.70.20.10">
    <property type="entry name" value="Topoisomerase I, domain 3"/>
    <property type="match status" value="1"/>
</dbReference>
<dbReference type="SMART" id="SM00493">
    <property type="entry name" value="TOPRIM"/>
    <property type="match status" value="1"/>
</dbReference>
<dbReference type="Proteomes" id="UP000282741">
    <property type="component" value="Chromosome"/>
</dbReference>
<dbReference type="InterPro" id="IPR006171">
    <property type="entry name" value="TOPRIM_dom"/>
</dbReference>
<dbReference type="PRINTS" id="PR00417">
    <property type="entry name" value="PRTPISMRASEI"/>
</dbReference>
<reference evidence="9" key="1">
    <citation type="submission" date="2017-10" db="EMBL/GenBank/DDBJ databases">
        <title>Whole genome sequencing of various Bordetella species.</title>
        <authorList>
            <person name="Weigand M.R."/>
            <person name="Loparev V."/>
            <person name="Peng Y."/>
            <person name="Bowden K.E."/>
            <person name="Tondella M.L."/>
            <person name="Williams M.M."/>
        </authorList>
    </citation>
    <scope>NUCLEOTIDE SEQUENCE [LARGE SCALE GENOMIC DNA]</scope>
    <source>
        <strain evidence="9">H720</strain>
    </source>
</reference>
<dbReference type="InterPro" id="IPR000380">
    <property type="entry name" value="Topo_IA"/>
</dbReference>
<sequence length="1175" mass="130488">MRVFLCEKPSQGKDIARVLGAGQRGNGCYSGAGVVVTWCIGHLVEAVPPEGYGEQYKRWAIEQLPIVPGRWRVEPKAATVAQFKVVQQLVAKAGELVIATDADREGEMIAREIIDLCGYRGPIQRLWLSALNDASIRKALSTLKPSAETMPLYFSALARSRADWLIGMNLSRLFTLLGRQAGYNGVLSVGRVQTPTLKLVVDRDREIARFASVPFWATEVALSHAGQTFVASWTPPQGSTDEAGRCLQQPVAQQAAERLRAAGTAKVLSVETERVREGPPLPFDLGTLQEVYLPATKSMLLEDGQSVAAFFELQPIGTEGRETAWLWQARDALENALQDSFDELDENPWVVQFYAQDEADWDHYLRTLGAYLHPRAQGSAFSEFYLRFFGHHLRAIAKPGGLFEDTTVTRLPWRGQTRRVRMVVYRRTPDAASARRGQSPEQALATICDRLVGGLANAGVKARRLGAADIHDWLLRWFNPNPGALGSTAEDRERFYALARYPEEQEEGEIELASGDFAQRLFFGQPRSDVARGLWFFDGMPHRVIVMDRLRSPPATGHVTGETRKGGDAMNALFDQMPEDTVMCLTLVATPQDVLEAHLNHLARKAVGETLASEQARQDVQQARGLIGSAHKLYRGTLAFYLRGRDMAQLDARGLQLVNVMLNAGLQPVREEDEVAPLNTYLRWLPCLFDPAADKRQWYTQLMFAQHAANLAPVWGRSQGTGHPGITFFNRGGGTITFDPLNRLDRQMNAHLFLFGPTGSGKSATLNNILNQVTAIYRPRLFIVEAGNSFGLFGDFAARLGLSVHRVKLAPGAGVSLAPFADAWRLVDTPGQVQTLDADALDEDGDTHPADDGDDQRDVLGELEITARLMITGGEDKEEARMTRADRSLIRQCILDAAQRCVAQARTVLTRDVRDALRERARDANLPDARRARLLEMADAMDMLCQGADGEMFDRPGTPWPEADITIVDLATFAREGYNAQLSIAYISLINTVNNIAERDQFLGRPIINVTDEGHIITRNPLLAPYVVKITKMWRKLGAWYWLATQNIDDLPKAAEPMLNMIEWWICLSMPPDEVEKIARFRELSPAQKALMLSARKEAGKFSEGVILSKSMEVLFRAVPPSLYLALAQTEPEEKAERYQLMRQYGIGELDAAFKVAEKIDQARGIASPPLSLPK</sequence>
<dbReference type="RefSeq" id="WP_080989729.1">
    <property type="nucleotide sequence ID" value="NZ_CP012077.1"/>
</dbReference>
<dbReference type="SMART" id="SM00436">
    <property type="entry name" value="TOP1Bc"/>
    <property type="match status" value="1"/>
</dbReference>
<proteinExistence type="predicted"/>
<protein>
    <recommendedName>
        <fullName evidence="5">Omega-protein</fullName>
    </recommendedName>
    <alternativeName>
        <fullName evidence="4">Relaxing enzyme</fullName>
    </alternativeName>
    <alternativeName>
        <fullName evidence="2">Swivelase</fullName>
    </alternativeName>
    <alternativeName>
        <fullName evidence="3">Untwisting enzyme</fullName>
    </alternativeName>
</protein>
<evidence type="ECO:0000259" key="6">
    <source>
        <dbReference type="PROSITE" id="PS50880"/>
    </source>
</evidence>
<evidence type="ECO:0000256" key="4">
    <source>
        <dbReference type="ARBA" id="ARBA00032235"/>
    </source>
</evidence>
<dbReference type="GO" id="GO:0003917">
    <property type="term" value="F:DNA topoisomerase type I (single strand cut, ATP-independent) activity"/>
    <property type="evidence" value="ECO:0007669"/>
    <property type="project" value="InterPro"/>
</dbReference>
<dbReference type="PROSITE" id="PS50880">
    <property type="entry name" value="TOPRIM"/>
    <property type="match status" value="1"/>
</dbReference>